<dbReference type="STRING" id="333140.AWW68_19380"/>
<dbReference type="Proteomes" id="UP000075606">
    <property type="component" value="Unassembled WGS sequence"/>
</dbReference>
<dbReference type="AlphaFoldDB" id="A0A150XCJ4"/>
<dbReference type="EMBL" id="LRPC01000006">
    <property type="protein sequence ID" value="KYG76410.1"/>
    <property type="molecule type" value="Genomic_DNA"/>
</dbReference>
<keyword evidence="2" id="KW-1185">Reference proteome</keyword>
<accession>A0A150XCJ4</accession>
<gene>
    <name evidence="1" type="ORF">AWW68_19380</name>
</gene>
<protein>
    <submittedName>
        <fullName evidence="1">Uncharacterized protein</fullName>
    </submittedName>
</protein>
<name>A0A150XCJ4_9BACT</name>
<evidence type="ECO:0000313" key="2">
    <source>
        <dbReference type="Proteomes" id="UP000075606"/>
    </source>
</evidence>
<sequence>MKNLEQFTIETHHDTEYALVFEALAYRWEDTADPEREDSKFFFELDKAIEYAKSIELEIGFHPVVEKKGIEVSDINECEDELDTAEEYINYFDVETFDDVWRGCVNNGRSIEGDIVLVWSYEKHVGYARNFLEIRYGGHNELESDLVTTNHERVWSPVAQVLLEKTKVKTLSDEEILEAVNCELYEAREWKWNHFKNQPTDQKIIDGLGLSIELEETKD</sequence>
<organism evidence="1 2">
    <name type="scientific">Roseivirga spongicola</name>
    <dbReference type="NCBI Taxonomy" id="333140"/>
    <lineage>
        <taxon>Bacteria</taxon>
        <taxon>Pseudomonadati</taxon>
        <taxon>Bacteroidota</taxon>
        <taxon>Cytophagia</taxon>
        <taxon>Cytophagales</taxon>
        <taxon>Roseivirgaceae</taxon>
        <taxon>Roseivirga</taxon>
    </lineage>
</organism>
<dbReference type="RefSeq" id="WP_068218886.1">
    <property type="nucleotide sequence ID" value="NZ_CP139724.1"/>
</dbReference>
<proteinExistence type="predicted"/>
<reference evidence="1 2" key="1">
    <citation type="submission" date="2016-01" db="EMBL/GenBank/DDBJ databases">
        <title>Genome sequencing of Roseivirga spongicola UST030701-084.</title>
        <authorList>
            <person name="Selvaratnam C."/>
            <person name="Thevarajoo S."/>
            <person name="Goh K.M."/>
            <person name="Ee R."/>
            <person name="Chan K.-G."/>
            <person name="Chong C.S."/>
        </authorList>
    </citation>
    <scope>NUCLEOTIDE SEQUENCE [LARGE SCALE GENOMIC DNA]</scope>
    <source>
        <strain evidence="1 2">UST030701-084</strain>
    </source>
</reference>
<comment type="caution">
    <text evidence="1">The sequence shown here is derived from an EMBL/GenBank/DDBJ whole genome shotgun (WGS) entry which is preliminary data.</text>
</comment>
<evidence type="ECO:0000313" key="1">
    <source>
        <dbReference type="EMBL" id="KYG76410.1"/>
    </source>
</evidence>